<dbReference type="Pfam" id="PF14258">
    <property type="entry name" value="DUF4350"/>
    <property type="match status" value="1"/>
</dbReference>
<dbReference type="EMBL" id="JABEZU010000002">
    <property type="protein sequence ID" value="NOV97616.1"/>
    <property type="molecule type" value="Genomic_DNA"/>
</dbReference>
<keyword evidence="5" id="KW-1185">Reference proteome</keyword>
<dbReference type="RefSeq" id="WP_171783802.1">
    <property type="nucleotide sequence ID" value="NZ_BAAAML010000009.1"/>
</dbReference>
<evidence type="ECO:0000313" key="4">
    <source>
        <dbReference type="EMBL" id="NOV97616.1"/>
    </source>
</evidence>
<dbReference type="Proteomes" id="UP000757540">
    <property type="component" value="Unassembled WGS sequence"/>
</dbReference>
<keyword evidence="2" id="KW-1133">Transmembrane helix</keyword>
<gene>
    <name evidence="4" type="ORF">HDG69_002191</name>
</gene>
<keyword evidence="2" id="KW-0812">Transmembrane</keyword>
<sequence>MSAPTTSPTGTWTSAAVTGDGTTLGSRSRRRWRAARWVVGGIAALLLTVLVLAVMRPAGSVIPYDPENSRPDGSKALAQVLGRQGVQVEHVTRVADAVAAAGPGTTLLVTPATYLLPEQVQALAAVDADLVLAGADDGLLRAATGNQVQRTSWRPAPDAPVEPGCAVPAAVVAGPSLLAPGLESTTPDVSTCWADADGASVLAALERGGRSVVVVDDPVLLRNDEVLTEGNAALALHLLGAHERLVWLVADPADSTVDEGLSPDPAPGSVLPSWFGTALWWAVLVALVTVLWRGRRLGRLVAEDLPVVVPSAESTRGRARLYRRARARGHAAAGLRAATAQAVALRLGLPRSSHPDSVVDAVVRATRRDPREVADLIYGPPPADDAALSELARRLDTLESEVHRP</sequence>
<evidence type="ECO:0000256" key="2">
    <source>
        <dbReference type="SAM" id="Phobius"/>
    </source>
</evidence>
<evidence type="ECO:0000256" key="1">
    <source>
        <dbReference type="SAM" id="MobiDB-lite"/>
    </source>
</evidence>
<feature type="compositionally biased region" description="Polar residues" evidence="1">
    <location>
        <begin position="1"/>
        <end position="24"/>
    </location>
</feature>
<evidence type="ECO:0000313" key="5">
    <source>
        <dbReference type="Proteomes" id="UP000757540"/>
    </source>
</evidence>
<name>A0ABX2A4X2_9MICO</name>
<accession>A0ABX2A4X2</accession>
<proteinExistence type="predicted"/>
<protein>
    <recommendedName>
        <fullName evidence="3">DUF4350 domain-containing protein</fullName>
    </recommendedName>
</protein>
<evidence type="ECO:0000259" key="3">
    <source>
        <dbReference type="Pfam" id="PF14258"/>
    </source>
</evidence>
<organism evidence="4 5">
    <name type="scientific">Isoptericola halotolerans</name>
    <dbReference type="NCBI Taxonomy" id="300560"/>
    <lineage>
        <taxon>Bacteria</taxon>
        <taxon>Bacillati</taxon>
        <taxon>Actinomycetota</taxon>
        <taxon>Actinomycetes</taxon>
        <taxon>Micrococcales</taxon>
        <taxon>Promicromonosporaceae</taxon>
        <taxon>Isoptericola</taxon>
    </lineage>
</organism>
<reference evidence="4 5" key="1">
    <citation type="submission" date="2020-05" db="EMBL/GenBank/DDBJ databases">
        <title>Genomic Encyclopedia of Type Strains, Phase III (KMG-III): the genomes of soil and plant-associated and newly described type strains.</title>
        <authorList>
            <person name="Whitman W."/>
        </authorList>
    </citation>
    <scope>NUCLEOTIDE SEQUENCE [LARGE SCALE GENOMIC DNA]</scope>
    <source>
        <strain evidence="4 5">KCTC 19046</strain>
    </source>
</reference>
<feature type="region of interest" description="Disordered" evidence="1">
    <location>
        <begin position="1"/>
        <end position="25"/>
    </location>
</feature>
<dbReference type="InterPro" id="IPR025646">
    <property type="entry name" value="DUF4350"/>
</dbReference>
<feature type="transmembrane region" description="Helical" evidence="2">
    <location>
        <begin position="34"/>
        <end position="55"/>
    </location>
</feature>
<feature type="domain" description="DUF4350" evidence="3">
    <location>
        <begin position="66"/>
        <end position="239"/>
    </location>
</feature>
<keyword evidence="2" id="KW-0472">Membrane</keyword>
<comment type="caution">
    <text evidence="4">The sequence shown here is derived from an EMBL/GenBank/DDBJ whole genome shotgun (WGS) entry which is preliminary data.</text>
</comment>
<feature type="transmembrane region" description="Helical" evidence="2">
    <location>
        <begin position="271"/>
        <end position="292"/>
    </location>
</feature>